<feature type="repeat" description="ANK" evidence="1">
    <location>
        <begin position="177"/>
        <end position="209"/>
    </location>
</feature>
<dbReference type="AlphaFoldDB" id="A0A180G2T7"/>
<dbReference type="EMBL" id="ADAS02000709">
    <property type="protein sequence ID" value="OAV86920.1"/>
    <property type="molecule type" value="Genomic_DNA"/>
</dbReference>
<feature type="compositionally biased region" description="Basic and acidic residues" evidence="2">
    <location>
        <begin position="63"/>
        <end position="73"/>
    </location>
</feature>
<keyword evidence="1" id="KW-0040">ANK repeat</keyword>
<dbReference type="PROSITE" id="PS50088">
    <property type="entry name" value="ANK_REPEAT"/>
    <property type="match status" value="1"/>
</dbReference>
<organism evidence="3">
    <name type="scientific">Puccinia triticina (isolate 1-1 / race 1 (BBBD))</name>
    <name type="common">Brown leaf rust fungus</name>
    <dbReference type="NCBI Taxonomy" id="630390"/>
    <lineage>
        <taxon>Eukaryota</taxon>
        <taxon>Fungi</taxon>
        <taxon>Dikarya</taxon>
        <taxon>Basidiomycota</taxon>
        <taxon>Pucciniomycotina</taxon>
        <taxon>Pucciniomycetes</taxon>
        <taxon>Pucciniales</taxon>
        <taxon>Pucciniaceae</taxon>
        <taxon>Puccinia</taxon>
    </lineage>
</organism>
<sequence length="309" mass="35256">MPTLLSLPIEILHDIHLLSTSEHLPIICKQLLHVYSRTTSARYRALFLWRKYVLKEAEDAQRPLERNSDVERRSRAKSSSGGRERRKKVRWDAILATPACSMEVLQILRGFYSDPLPSDPPEIPKIKIPALPTRLFKALSSKPSDDSTADDHTDELEQAFRYIDLLLTDYGTSPDKLGGYPLARSVLSGNLAFIRLLLDHGARPAIKDNLVIMVAIETGDLELLRLLVEPAYIHPDESRLPLTHCCLNKNTPDSSNHKKLKLEDRVQITDQMLEKAIKRRHAPMARYFIERGARPTLETIRMIECLQNI</sequence>
<dbReference type="STRING" id="630390.A0A180G2T7"/>
<keyword evidence="5" id="KW-1185">Reference proteome</keyword>
<proteinExistence type="predicted"/>
<reference evidence="4" key="4">
    <citation type="submission" date="2025-05" db="UniProtKB">
        <authorList>
            <consortium name="EnsemblFungi"/>
        </authorList>
    </citation>
    <scope>IDENTIFICATION</scope>
    <source>
        <strain evidence="4">isolate 1-1 / race 1 (BBBD)</strain>
    </source>
</reference>
<dbReference type="Proteomes" id="UP000005240">
    <property type="component" value="Unassembled WGS sequence"/>
</dbReference>
<feature type="region of interest" description="Disordered" evidence="2">
    <location>
        <begin position="63"/>
        <end position="84"/>
    </location>
</feature>
<dbReference type="EnsemblFungi" id="PTTG_10485-t43_1">
    <property type="protein sequence ID" value="PTTG_10485-t43_1-p1"/>
    <property type="gene ID" value="PTTG_10485"/>
</dbReference>
<dbReference type="OrthoDB" id="2497616at2759"/>
<reference evidence="4 5" key="3">
    <citation type="journal article" date="2017" name="G3 (Bethesda)">
        <title>Comparative analysis highlights variable genome content of wheat rusts and divergence of the mating loci.</title>
        <authorList>
            <person name="Cuomo C.A."/>
            <person name="Bakkeren G."/>
            <person name="Khalil H.B."/>
            <person name="Panwar V."/>
            <person name="Joly D."/>
            <person name="Linning R."/>
            <person name="Sakthikumar S."/>
            <person name="Song X."/>
            <person name="Adiconis X."/>
            <person name="Fan L."/>
            <person name="Goldberg J.M."/>
            <person name="Levin J.Z."/>
            <person name="Young S."/>
            <person name="Zeng Q."/>
            <person name="Anikster Y."/>
            <person name="Bruce M."/>
            <person name="Wang M."/>
            <person name="Yin C."/>
            <person name="McCallum B."/>
            <person name="Szabo L.J."/>
            <person name="Hulbert S."/>
            <person name="Chen X."/>
            <person name="Fellers J.P."/>
        </authorList>
    </citation>
    <scope>NUCLEOTIDE SEQUENCE</scope>
    <source>
        <strain evidence="5">Isolate 1-1 / race 1 (BBBD)</strain>
        <strain evidence="4">isolate 1-1 / race 1 (BBBD)</strain>
    </source>
</reference>
<evidence type="ECO:0000256" key="2">
    <source>
        <dbReference type="SAM" id="MobiDB-lite"/>
    </source>
</evidence>
<dbReference type="Gene3D" id="1.25.40.20">
    <property type="entry name" value="Ankyrin repeat-containing domain"/>
    <property type="match status" value="1"/>
</dbReference>
<protein>
    <submittedName>
        <fullName evidence="4">ANK_REP_REGION domain-containing protein</fullName>
    </submittedName>
</protein>
<evidence type="ECO:0000313" key="5">
    <source>
        <dbReference type="Proteomes" id="UP000005240"/>
    </source>
</evidence>
<reference evidence="3" key="2">
    <citation type="submission" date="2016-05" db="EMBL/GenBank/DDBJ databases">
        <title>Comparative analysis highlights variable genome content of wheat rusts and divergence of the mating loci.</title>
        <authorList>
            <person name="Cuomo C.A."/>
            <person name="Bakkeren G."/>
            <person name="Szabo L."/>
            <person name="Khalil H."/>
            <person name="Joly D."/>
            <person name="Goldberg J."/>
            <person name="Young S."/>
            <person name="Zeng Q."/>
            <person name="Fellers J."/>
        </authorList>
    </citation>
    <scope>NUCLEOTIDE SEQUENCE [LARGE SCALE GENOMIC DNA]</scope>
    <source>
        <strain evidence="3">1-1 BBBD Race 1</strain>
    </source>
</reference>
<evidence type="ECO:0000313" key="4">
    <source>
        <dbReference type="EnsemblFungi" id="PTTG_10485-t43_1-p1"/>
    </source>
</evidence>
<dbReference type="VEuPathDB" id="FungiDB:PTTG_10485"/>
<dbReference type="InterPro" id="IPR002110">
    <property type="entry name" value="Ankyrin_rpt"/>
</dbReference>
<evidence type="ECO:0000256" key="1">
    <source>
        <dbReference type="PROSITE-ProRule" id="PRU00023"/>
    </source>
</evidence>
<dbReference type="InterPro" id="IPR036770">
    <property type="entry name" value="Ankyrin_rpt-contain_sf"/>
</dbReference>
<reference evidence="3" key="1">
    <citation type="submission" date="2009-11" db="EMBL/GenBank/DDBJ databases">
        <authorList>
            <consortium name="The Broad Institute Genome Sequencing Platform"/>
            <person name="Ward D."/>
            <person name="Feldgarden M."/>
            <person name="Earl A."/>
            <person name="Young S.K."/>
            <person name="Zeng Q."/>
            <person name="Koehrsen M."/>
            <person name="Alvarado L."/>
            <person name="Berlin A."/>
            <person name="Bochicchio J."/>
            <person name="Borenstein D."/>
            <person name="Chapman S.B."/>
            <person name="Chen Z."/>
            <person name="Engels R."/>
            <person name="Freedman E."/>
            <person name="Gellesch M."/>
            <person name="Goldberg J."/>
            <person name="Griggs A."/>
            <person name="Gujja S."/>
            <person name="Heilman E."/>
            <person name="Heiman D."/>
            <person name="Hepburn T."/>
            <person name="Howarth C."/>
            <person name="Jen D."/>
            <person name="Larson L."/>
            <person name="Lewis B."/>
            <person name="Mehta T."/>
            <person name="Park D."/>
            <person name="Pearson M."/>
            <person name="Roberts A."/>
            <person name="Saif S."/>
            <person name="Shea T."/>
            <person name="Shenoy N."/>
            <person name="Sisk P."/>
            <person name="Stolte C."/>
            <person name="Sykes S."/>
            <person name="Thomson T."/>
            <person name="Walk T."/>
            <person name="White J."/>
            <person name="Yandava C."/>
            <person name="Izard J."/>
            <person name="Baranova O.V."/>
            <person name="Blanton J.M."/>
            <person name="Tanner A.C."/>
            <person name="Dewhirst F.E."/>
            <person name="Haas B."/>
            <person name="Nusbaum C."/>
            <person name="Birren B."/>
        </authorList>
    </citation>
    <scope>NUCLEOTIDE SEQUENCE [LARGE SCALE GENOMIC DNA]</scope>
    <source>
        <strain evidence="3">1-1 BBBD Race 1</strain>
    </source>
</reference>
<dbReference type="SUPFAM" id="SSF48403">
    <property type="entry name" value="Ankyrin repeat"/>
    <property type="match status" value="1"/>
</dbReference>
<gene>
    <name evidence="3" type="ORF">PTTG_10485</name>
</gene>
<accession>A0A180G2T7</accession>
<name>A0A180G2T7_PUCT1</name>
<evidence type="ECO:0000313" key="3">
    <source>
        <dbReference type="EMBL" id="OAV86920.1"/>
    </source>
</evidence>